<dbReference type="PANTHER" id="PTHR33240:SF17">
    <property type="entry name" value="EUKARYOTIC PEPTIDE CHAIN RELEASE FACTOR GTP-BINDING SUBUNIT-LIKE"/>
    <property type="match status" value="1"/>
</dbReference>
<gene>
    <name evidence="1" type="ORF">Cgig2_002938</name>
</gene>
<accession>A0A9Q1JLQ2</accession>
<dbReference type="EMBL" id="JAKOGI010001838">
    <property type="protein sequence ID" value="KAJ8423888.1"/>
    <property type="molecule type" value="Genomic_DNA"/>
</dbReference>
<dbReference type="OrthoDB" id="2919534at2759"/>
<evidence type="ECO:0000313" key="1">
    <source>
        <dbReference type="EMBL" id="KAJ8423888.1"/>
    </source>
</evidence>
<evidence type="ECO:0000313" key="2">
    <source>
        <dbReference type="Proteomes" id="UP001153076"/>
    </source>
</evidence>
<dbReference type="AlphaFoldDB" id="A0A9Q1JLQ2"/>
<comment type="caution">
    <text evidence="1">The sequence shown here is derived from an EMBL/GenBank/DDBJ whole genome shotgun (WGS) entry which is preliminary data.</text>
</comment>
<dbReference type="Proteomes" id="UP001153076">
    <property type="component" value="Unassembled WGS sequence"/>
</dbReference>
<name>A0A9Q1JLQ2_9CARY</name>
<keyword evidence="2" id="KW-1185">Reference proteome</keyword>
<organism evidence="1 2">
    <name type="scientific">Carnegiea gigantea</name>
    <dbReference type="NCBI Taxonomy" id="171969"/>
    <lineage>
        <taxon>Eukaryota</taxon>
        <taxon>Viridiplantae</taxon>
        <taxon>Streptophyta</taxon>
        <taxon>Embryophyta</taxon>
        <taxon>Tracheophyta</taxon>
        <taxon>Spermatophyta</taxon>
        <taxon>Magnoliopsida</taxon>
        <taxon>eudicotyledons</taxon>
        <taxon>Gunneridae</taxon>
        <taxon>Pentapetalae</taxon>
        <taxon>Caryophyllales</taxon>
        <taxon>Cactineae</taxon>
        <taxon>Cactaceae</taxon>
        <taxon>Cactoideae</taxon>
        <taxon>Echinocereeae</taxon>
        <taxon>Carnegiea</taxon>
    </lineage>
</organism>
<sequence length="225" mass="25277">MDVLKNFMTIMTNTILQQVTEQVKKTMEAVSSMRPLPTFDYPVTTVPKPHNAQKYCEFHEQNDRDSVREEPREKECSTEIVATITGGYTGGITSAVWKAQIRVSQQVLMTEQRNRITVPTMAFNVHGGSYFSSLHNDPLVVELKMANEVSPTKVIHLPLQFGNKSRARNLEVNFLVVDVPMAYNVILGRPTLHKVKAIIASYLLQLQYKADNGNVGKLLGDQQTA</sequence>
<protein>
    <submittedName>
        <fullName evidence="1">Uncharacterized protein</fullName>
    </submittedName>
</protein>
<dbReference type="PANTHER" id="PTHR33240">
    <property type="entry name" value="OS08G0508500 PROTEIN"/>
    <property type="match status" value="1"/>
</dbReference>
<proteinExistence type="predicted"/>
<reference evidence="1" key="1">
    <citation type="submission" date="2022-04" db="EMBL/GenBank/DDBJ databases">
        <title>Carnegiea gigantea Genome sequencing and assembly v2.</title>
        <authorList>
            <person name="Copetti D."/>
            <person name="Sanderson M.J."/>
            <person name="Burquez A."/>
            <person name="Wojciechowski M.F."/>
        </authorList>
    </citation>
    <scope>NUCLEOTIDE SEQUENCE</scope>
    <source>
        <strain evidence="1">SGP5-SGP5p</strain>
        <tissue evidence="1">Aerial part</tissue>
    </source>
</reference>